<dbReference type="Pfam" id="PF25973">
    <property type="entry name" value="BSH_CzcB"/>
    <property type="match status" value="1"/>
</dbReference>
<organism evidence="7 8">
    <name type="scientific">Flavobacterium flabelliforme</name>
    <dbReference type="NCBI Taxonomy" id="2816119"/>
    <lineage>
        <taxon>Bacteria</taxon>
        <taxon>Pseudomonadati</taxon>
        <taxon>Bacteroidota</taxon>
        <taxon>Flavobacteriia</taxon>
        <taxon>Flavobacteriales</taxon>
        <taxon>Flavobacteriaceae</taxon>
        <taxon>Flavobacterium</taxon>
    </lineage>
</organism>
<keyword evidence="3" id="KW-0175">Coiled coil</keyword>
<keyword evidence="8" id="KW-1185">Reference proteome</keyword>
<dbReference type="SUPFAM" id="SSF111369">
    <property type="entry name" value="HlyD-like secretion proteins"/>
    <property type="match status" value="1"/>
</dbReference>
<dbReference type="Gene3D" id="2.40.420.20">
    <property type="match status" value="1"/>
</dbReference>
<protein>
    <submittedName>
        <fullName evidence="7">Efflux RND transporter periplasmic adaptor subunit</fullName>
    </submittedName>
</protein>
<dbReference type="Proteomes" id="UP000674217">
    <property type="component" value="Unassembled WGS sequence"/>
</dbReference>
<feature type="domain" description="Multidrug resistance protein MdtA-like C-terminal permuted SH3" evidence="5">
    <location>
        <begin position="300"/>
        <end position="355"/>
    </location>
</feature>
<evidence type="ECO:0000259" key="4">
    <source>
        <dbReference type="Pfam" id="PF25954"/>
    </source>
</evidence>
<dbReference type="RefSeq" id="WP_210646174.1">
    <property type="nucleotide sequence ID" value="NZ_JAGFBU010000003.1"/>
</dbReference>
<proteinExistence type="inferred from homology"/>
<dbReference type="InterPro" id="IPR058647">
    <property type="entry name" value="BSH_CzcB-like"/>
</dbReference>
<comment type="similarity">
    <text evidence="1">Belongs to the membrane fusion protein (MFP) (TC 8.A.1) family.</text>
</comment>
<reference evidence="7 8" key="1">
    <citation type="submission" date="2021-03" db="EMBL/GenBank/DDBJ databases">
        <title>Flavobacterium Flabelliformis Sp. Nov. And Flavobacterium Geliluteum Sp. Nov., Two Novel Multidrug Resistant Psychrophilic Species Isolated From Antarctica.</title>
        <authorList>
            <person name="Kralova S."/>
            <person name="Busse H.J."/>
            <person name="Bezdicek M."/>
            <person name="Nykrynova M."/>
            <person name="Kroupova E."/>
            <person name="Krsek D."/>
            <person name="Sedlacek I."/>
        </authorList>
    </citation>
    <scope>NUCLEOTIDE SEQUENCE [LARGE SCALE GENOMIC DNA]</scope>
    <source>
        <strain evidence="7 8">P4023</strain>
    </source>
</reference>
<dbReference type="PANTHER" id="PTHR30097:SF4">
    <property type="entry name" value="SLR6042 PROTEIN"/>
    <property type="match status" value="1"/>
</dbReference>
<dbReference type="Gene3D" id="2.40.50.100">
    <property type="match status" value="1"/>
</dbReference>
<sequence>MNYKTLIGIGLVVLAMASCKQEEEKQEEEKQETATTFVLSDKMLKTTTTAVATKEAVRNELSFYGKITTDDNNAIDVYPLVGGNVVKVNVELGDYVKKGQVLAVIKSTDIADFEKQMVDAKSDLLVAKNNLKVSQELFEGKLNSEREVLQAKGEVDKAASQLNKIQQTYKIYNIKSGSLYEVTAPISGFIIQKSINQNMLLRNDRSENIFDIAEISEVWAMANVNESDIEKVKLGEDAAITTLSYPDKVFNGKVDKIFNVIDPNTKAMNARIKLQNKDFLLKPDMNATIKLSFEEDKSMIAVPSTAIIFDKSKNYVLIYKDRNNIKTRQVEVYRQVSGTTYISSGLEENEKVITNNQLFIYDALNE</sequence>
<dbReference type="NCBIfam" id="TIGR01730">
    <property type="entry name" value="RND_mfp"/>
    <property type="match status" value="1"/>
</dbReference>
<dbReference type="InterPro" id="IPR058792">
    <property type="entry name" value="Beta-barrel_RND_2"/>
</dbReference>
<dbReference type="InterPro" id="IPR006143">
    <property type="entry name" value="RND_pump_MFP"/>
</dbReference>
<name>A0ABS5CUF8_9FLAO</name>
<evidence type="ECO:0000256" key="2">
    <source>
        <dbReference type="ARBA" id="ARBA00022448"/>
    </source>
</evidence>
<keyword evidence="2" id="KW-0813">Transport</keyword>
<feature type="coiled-coil region" evidence="3">
    <location>
        <begin position="110"/>
        <end position="168"/>
    </location>
</feature>
<feature type="domain" description="CusB-like beta-barrel" evidence="4">
    <location>
        <begin position="217"/>
        <end position="292"/>
    </location>
</feature>
<evidence type="ECO:0000256" key="3">
    <source>
        <dbReference type="SAM" id="Coils"/>
    </source>
</evidence>
<evidence type="ECO:0000256" key="1">
    <source>
        <dbReference type="ARBA" id="ARBA00009477"/>
    </source>
</evidence>
<accession>A0ABS5CUF8</accession>
<dbReference type="PROSITE" id="PS51257">
    <property type="entry name" value="PROKAR_LIPOPROTEIN"/>
    <property type="match status" value="1"/>
</dbReference>
<dbReference type="Gene3D" id="2.40.30.170">
    <property type="match status" value="1"/>
</dbReference>
<dbReference type="PANTHER" id="PTHR30097">
    <property type="entry name" value="CATION EFFLUX SYSTEM PROTEIN CUSB"/>
    <property type="match status" value="1"/>
</dbReference>
<evidence type="ECO:0000259" key="6">
    <source>
        <dbReference type="Pfam" id="PF25973"/>
    </source>
</evidence>
<evidence type="ECO:0000313" key="7">
    <source>
        <dbReference type="EMBL" id="MBP4142250.1"/>
    </source>
</evidence>
<dbReference type="EMBL" id="JAGFBU010000003">
    <property type="protein sequence ID" value="MBP4142250.1"/>
    <property type="molecule type" value="Genomic_DNA"/>
</dbReference>
<dbReference type="Pfam" id="PF25954">
    <property type="entry name" value="Beta-barrel_RND_2"/>
    <property type="match status" value="1"/>
</dbReference>
<dbReference type="InterPro" id="IPR058627">
    <property type="entry name" value="MdtA-like_C"/>
</dbReference>
<dbReference type="InterPro" id="IPR051909">
    <property type="entry name" value="MFP_Cation_Efflux"/>
</dbReference>
<dbReference type="Pfam" id="PF25967">
    <property type="entry name" value="RND-MFP_C"/>
    <property type="match status" value="1"/>
</dbReference>
<gene>
    <name evidence="7" type="ORF">J3S90_10590</name>
</gene>
<feature type="domain" description="CzcB-like barrel-sandwich hybrid" evidence="6">
    <location>
        <begin position="76"/>
        <end position="213"/>
    </location>
</feature>
<evidence type="ECO:0000259" key="5">
    <source>
        <dbReference type="Pfam" id="PF25967"/>
    </source>
</evidence>
<comment type="caution">
    <text evidence="7">The sequence shown here is derived from an EMBL/GenBank/DDBJ whole genome shotgun (WGS) entry which is preliminary data.</text>
</comment>
<evidence type="ECO:0000313" key="8">
    <source>
        <dbReference type="Proteomes" id="UP000674217"/>
    </source>
</evidence>